<keyword evidence="3" id="KW-0804">Transcription</keyword>
<evidence type="ECO:0000313" key="5">
    <source>
        <dbReference type="EMBL" id="ANS75908.1"/>
    </source>
</evidence>
<dbReference type="EMBL" id="CP014167">
    <property type="protein sequence ID" value="ANS75908.1"/>
    <property type="molecule type" value="Genomic_DNA"/>
</dbReference>
<dbReference type="KEGG" id="pyg:AWM70_16035"/>
<evidence type="ECO:0000259" key="4">
    <source>
        <dbReference type="PROSITE" id="PS50995"/>
    </source>
</evidence>
<dbReference type="OrthoDB" id="5358347at2"/>
<dbReference type="InterPro" id="IPR036390">
    <property type="entry name" value="WH_DNA-bd_sf"/>
</dbReference>
<dbReference type="InterPro" id="IPR023187">
    <property type="entry name" value="Tscrpt_reg_MarR-type_CS"/>
</dbReference>
<dbReference type="PANTHER" id="PTHR35790:SF4">
    <property type="entry name" value="HTH-TYPE TRANSCRIPTIONAL REGULATOR PCHR"/>
    <property type="match status" value="1"/>
</dbReference>
<evidence type="ECO:0000313" key="6">
    <source>
        <dbReference type="Proteomes" id="UP000092573"/>
    </source>
</evidence>
<reference evidence="5 6" key="1">
    <citation type="submission" date="2016-01" db="EMBL/GenBank/DDBJ databases">
        <title>Complete Genome Sequence of Paenibacillus yonginensis DCY84, a novel Plant Growth-Promoting Bacteria with Elicitation of Induced Systemic Resistance.</title>
        <authorList>
            <person name="Kim Y.J."/>
            <person name="Yang D.C."/>
            <person name="Sukweenadhi J."/>
        </authorList>
    </citation>
    <scope>NUCLEOTIDE SEQUENCE [LARGE SCALE GENOMIC DNA]</scope>
    <source>
        <strain evidence="5 6">DCY84</strain>
    </source>
</reference>
<evidence type="ECO:0000256" key="1">
    <source>
        <dbReference type="ARBA" id="ARBA00023015"/>
    </source>
</evidence>
<dbReference type="PANTHER" id="PTHR35790">
    <property type="entry name" value="HTH-TYPE TRANSCRIPTIONAL REGULATOR PCHR"/>
    <property type="match status" value="1"/>
</dbReference>
<keyword evidence="6" id="KW-1185">Reference proteome</keyword>
<evidence type="ECO:0000256" key="2">
    <source>
        <dbReference type="ARBA" id="ARBA00023125"/>
    </source>
</evidence>
<dbReference type="SUPFAM" id="SSF46785">
    <property type="entry name" value="Winged helix' DNA-binding domain"/>
    <property type="match status" value="1"/>
</dbReference>
<dbReference type="GO" id="GO:0003700">
    <property type="term" value="F:DNA-binding transcription factor activity"/>
    <property type="evidence" value="ECO:0007669"/>
    <property type="project" value="InterPro"/>
</dbReference>
<keyword evidence="1" id="KW-0805">Transcription regulation</keyword>
<evidence type="ECO:0000256" key="3">
    <source>
        <dbReference type="ARBA" id="ARBA00023163"/>
    </source>
</evidence>
<dbReference type="GO" id="GO:0003677">
    <property type="term" value="F:DNA binding"/>
    <property type="evidence" value="ECO:0007669"/>
    <property type="project" value="UniProtKB-KW"/>
</dbReference>
<name>A0A1B1N3A1_9BACL</name>
<accession>A0A1B1N3A1</accession>
<gene>
    <name evidence="5" type="ORF">AWM70_16035</name>
</gene>
<sequence length="157" mass="18518">MEPEPAHSIIRKLEQVLGQREQWEKEKQQHIQERLGKTDLTSEPVSLAELHVLALIGHDPRLNVINIAKQMQMTRGAISKICARLERKGLVNRVQLPSNQKEVYFKLTPGGTRLWELHEEEHRKVIGKYQTMLDAYSRDEQRVIERFLNDLMQRRFE</sequence>
<dbReference type="InterPro" id="IPR000835">
    <property type="entry name" value="HTH_MarR-typ"/>
</dbReference>
<feature type="domain" description="HTH marR-type" evidence="4">
    <location>
        <begin position="6"/>
        <end position="153"/>
    </location>
</feature>
<proteinExistence type="predicted"/>
<dbReference type="InterPro" id="IPR052067">
    <property type="entry name" value="Metal_resp_HTH_trans_reg"/>
</dbReference>
<protein>
    <recommendedName>
        <fullName evidence="4">HTH marR-type domain-containing protein</fullName>
    </recommendedName>
</protein>
<organism evidence="5 6">
    <name type="scientific">Paenibacillus yonginensis</name>
    <dbReference type="NCBI Taxonomy" id="1462996"/>
    <lineage>
        <taxon>Bacteria</taxon>
        <taxon>Bacillati</taxon>
        <taxon>Bacillota</taxon>
        <taxon>Bacilli</taxon>
        <taxon>Bacillales</taxon>
        <taxon>Paenibacillaceae</taxon>
        <taxon>Paenibacillus</taxon>
    </lineage>
</organism>
<dbReference type="PROSITE" id="PS01117">
    <property type="entry name" value="HTH_MARR_1"/>
    <property type="match status" value="1"/>
</dbReference>
<dbReference type="Pfam" id="PF01047">
    <property type="entry name" value="MarR"/>
    <property type="match status" value="1"/>
</dbReference>
<dbReference type="AlphaFoldDB" id="A0A1B1N3A1"/>
<dbReference type="RefSeq" id="WP_068698065.1">
    <property type="nucleotide sequence ID" value="NZ_CP014167.1"/>
</dbReference>
<dbReference type="SMART" id="SM00347">
    <property type="entry name" value="HTH_MARR"/>
    <property type="match status" value="1"/>
</dbReference>
<dbReference type="PROSITE" id="PS50995">
    <property type="entry name" value="HTH_MARR_2"/>
    <property type="match status" value="1"/>
</dbReference>
<dbReference type="InterPro" id="IPR036388">
    <property type="entry name" value="WH-like_DNA-bd_sf"/>
</dbReference>
<dbReference type="Gene3D" id="6.10.140.1680">
    <property type="match status" value="1"/>
</dbReference>
<keyword evidence="2" id="KW-0238">DNA-binding</keyword>
<dbReference type="Proteomes" id="UP000092573">
    <property type="component" value="Chromosome"/>
</dbReference>
<dbReference type="Gene3D" id="1.10.10.10">
    <property type="entry name" value="Winged helix-like DNA-binding domain superfamily/Winged helix DNA-binding domain"/>
    <property type="match status" value="1"/>
</dbReference>